<dbReference type="GO" id="GO:0009055">
    <property type="term" value="F:electron transfer activity"/>
    <property type="evidence" value="ECO:0007669"/>
    <property type="project" value="InterPro"/>
</dbReference>
<organism evidence="8 9">
    <name type="scientific">Niastella vici</name>
    <dbReference type="NCBI Taxonomy" id="1703345"/>
    <lineage>
        <taxon>Bacteria</taxon>
        <taxon>Pseudomonadati</taxon>
        <taxon>Bacteroidota</taxon>
        <taxon>Chitinophagia</taxon>
        <taxon>Chitinophagales</taxon>
        <taxon>Chitinophagaceae</taxon>
        <taxon>Niastella</taxon>
    </lineage>
</organism>
<evidence type="ECO:0000256" key="5">
    <source>
        <dbReference type="SAM" id="MobiDB-lite"/>
    </source>
</evidence>
<keyword evidence="6" id="KW-0472">Membrane</keyword>
<keyword evidence="9" id="KW-1185">Reference proteome</keyword>
<dbReference type="Pfam" id="PF21342">
    <property type="entry name" value="SoxA-TsdA_cyt-c"/>
    <property type="match status" value="1"/>
</dbReference>
<keyword evidence="3 4" id="KW-0408">Iron</keyword>
<dbReference type="STRING" id="1703345.A3860_01745"/>
<reference evidence="8 9" key="1">
    <citation type="submission" date="2016-03" db="EMBL/GenBank/DDBJ databases">
        <title>Niastella vici sp. nov., isolated from farmland soil.</title>
        <authorList>
            <person name="Chen L."/>
            <person name="Wang D."/>
            <person name="Yang S."/>
            <person name="Wang G."/>
        </authorList>
    </citation>
    <scope>NUCLEOTIDE SEQUENCE [LARGE SCALE GENOMIC DNA]</scope>
    <source>
        <strain evidence="8 9">DJ57</strain>
    </source>
</reference>
<dbReference type="AlphaFoldDB" id="A0A1V9G9G3"/>
<dbReference type="InterPro" id="IPR009056">
    <property type="entry name" value="Cyt_c-like_dom"/>
</dbReference>
<keyword evidence="6" id="KW-0812">Transmembrane</keyword>
<name>A0A1V9G9G3_9BACT</name>
<dbReference type="GO" id="GO:0020037">
    <property type="term" value="F:heme binding"/>
    <property type="evidence" value="ECO:0007669"/>
    <property type="project" value="InterPro"/>
</dbReference>
<keyword evidence="2 4" id="KW-0479">Metal-binding</keyword>
<evidence type="ECO:0000256" key="3">
    <source>
        <dbReference type="ARBA" id="ARBA00023004"/>
    </source>
</evidence>
<keyword evidence="1 4" id="KW-0349">Heme</keyword>
<evidence type="ECO:0000313" key="9">
    <source>
        <dbReference type="Proteomes" id="UP000192796"/>
    </source>
</evidence>
<dbReference type="PANTHER" id="PTHR35008:SF9">
    <property type="entry name" value="CYTOCHROME C DOMAIN-CONTAINING PROTEIN"/>
    <property type="match status" value="1"/>
</dbReference>
<evidence type="ECO:0000256" key="6">
    <source>
        <dbReference type="SAM" id="Phobius"/>
    </source>
</evidence>
<protein>
    <submittedName>
        <fullName evidence="8">Cytochrome C</fullName>
    </submittedName>
</protein>
<dbReference type="InterPro" id="IPR036909">
    <property type="entry name" value="Cyt_c-like_dom_sf"/>
</dbReference>
<evidence type="ECO:0000256" key="1">
    <source>
        <dbReference type="ARBA" id="ARBA00022617"/>
    </source>
</evidence>
<feature type="region of interest" description="Disordered" evidence="5">
    <location>
        <begin position="282"/>
        <end position="330"/>
    </location>
</feature>
<sequence>MNRKLIIGLLVVIAVPFAVWLNIKLRQPPVLKQTASLSLTNEPEMPWQAPDYNAIPHTEAGDQIRYGRDLIARTAYYLGPKGKVAHISNGMNCQNCHLAAGTKPWGNNYSAVASTYPKYRDRSGSIESIEKRVNDCLERSLNGKALDSNSREMRAVVAYMHWLGTDVPKGKKPVGSGITTLKNLDRPADPEKGKIVFIEKCQLCHGANGAGKPDSATGTGYLYPPLWGPASYNIGAGLYRLSRMAGYVKDNMPFGASHGNSQLTDEQAWDVAAYINVQSRPHKDLSKDWPQKNSKPVDYPFGPFTDTFSEQQHKFGPYDPIQQAKPPGKK</sequence>
<keyword evidence="6" id="KW-1133">Transmembrane helix</keyword>
<evidence type="ECO:0000313" key="8">
    <source>
        <dbReference type="EMBL" id="OQP67108.1"/>
    </source>
</evidence>
<comment type="caution">
    <text evidence="8">The sequence shown here is derived from an EMBL/GenBank/DDBJ whole genome shotgun (WGS) entry which is preliminary data.</text>
</comment>
<dbReference type="Gene3D" id="1.10.760.10">
    <property type="entry name" value="Cytochrome c-like domain"/>
    <property type="match status" value="2"/>
</dbReference>
<feature type="transmembrane region" description="Helical" evidence="6">
    <location>
        <begin position="6"/>
        <end position="23"/>
    </location>
</feature>
<dbReference type="GO" id="GO:0046872">
    <property type="term" value="F:metal ion binding"/>
    <property type="evidence" value="ECO:0007669"/>
    <property type="project" value="UniProtKB-KW"/>
</dbReference>
<dbReference type="EMBL" id="LVYD01000001">
    <property type="protein sequence ID" value="OQP67108.1"/>
    <property type="molecule type" value="Genomic_DNA"/>
</dbReference>
<dbReference type="PROSITE" id="PS51007">
    <property type="entry name" value="CYTC"/>
    <property type="match status" value="1"/>
</dbReference>
<dbReference type="PANTHER" id="PTHR35008">
    <property type="entry name" value="BLL4482 PROTEIN-RELATED"/>
    <property type="match status" value="1"/>
</dbReference>
<accession>A0A1V9G9G3</accession>
<feature type="domain" description="Cytochrome c" evidence="7">
    <location>
        <begin position="188"/>
        <end position="279"/>
    </location>
</feature>
<evidence type="ECO:0000256" key="4">
    <source>
        <dbReference type="PROSITE-ProRule" id="PRU00433"/>
    </source>
</evidence>
<dbReference type="OrthoDB" id="9779283at2"/>
<proteinExistence type="predicted"/>
<evidence type="ECO:0000256" key="2">
    <source>
        <dbReference type="ARBA" id="ARBA00022723"/>
    </source>
</evidence>
<dbReference type="Pfam" id="PF00034">
    <property type="entry name" value="Cytochrom_C"/>
    <property type="match status" value="1"/>
</dbReference>
<evidence type="ECO:0000259" key="7">
    <source>
        <dbReference type="PROSITE" id="PS51007"/>
    </source>
</evidence>
<dbReference type="InterPro" id="IPR051459">
    <property type="entry name" value="Cytochrome_c-type_DH"/>
</dbReference>
<gene>
    <name evidence="8" type="ORF">A3860_01745</name>
</gene>
<dbReference type="SUPFAM" id="SSF46626">
    <property type="entry name" value="Cytochrome c"/>
    <property type="match status" value="2"/>
</dbReference>
<dbReference type="Proteomes" id="UP000192796">
    <property type="component" value="Unassembled WGS sequence"/>
</dbReference>